<evidence type="ECO:0000256" key="1">
    <source>
        <dbReference type="SAM" id="Coils"/>
    </source>
</evidence>
<gene>
    <name evidence="2" type="ORF">BEMITA_LOCUS3645</name>
</gene>
<dbReference type="AlphaFoldDB" id="A0A9P0A5F7"/>
<name>A0A9P0A5F7_BEMTA</name>
<organism evidence="2 3">
    <name type="scientific">Bemisia tabaci</name>
    <name type="common">Sweetpotato whitefly</name>
    <name type="synonym">Aleurodes tabaci</name>
    <dbReference type="NCBI Taxonomy" id="7038"/>
    <lineage>
        <taxon>Eukaryota</taxon>
        <taxon>Metazoa</taxon>
        <taxon>Ecdysozoa</taxon>
        <taxon>Arthropoda</taxon>
        <taxon>Hexapoda</taxon>
        <taxon>Insecta</taxon>
        <taxon>Pterygota</taxon>
        <taxon>Neoptera</taxon>
        <taxon>Paraneoptera</taxon>
        <taxon>Hemiptera</taxon>
        <taxon>Sternorrhyncha</taxon>
        <taxon>Aleyrodoidea</taxon>
        <taxon>Aleyrodidae</taxon>
        <taxon>Aleyrodinae</taxon>
        <taxon>Bemisia</taxon>
    </lineage>
</organism>
<dbReference type="EMBL" id="OU963863">
    <property type="protein sequence ID" value="CAH0384298.1"/>
    <property type="molecule type" value="Genomic_DNA"/>
</dbReference>
<feature type="coiled-coil region" evidence="1">
    <location>
        <begin position="72"/>
        <end position="106"/>
    </location>
</feature>
<protein>
    <submittedName>
        <fullName evidence="2">Uncharacterized protein</fullName>
    </submittedName>
</protein>
<sequence>MVDENLETIGNQLKRTDLCDDALANLRMYKTLLENELLNLTAAVMQMSTEEERLRISLREERRAVKNLTGHVDEYLSAKNNYSNELNHLKEENKKLEMQLENQTAEMSFQKIVDVHSGMNVIELVFRELFGEKERINQWSKFFQTVQAIVHQKNANTAANETSEKLKKTLKSPPERILKDLETYFHSPEEFGQTVEQLHKQLSDDIQSHRLGKPFADEKLPKLIRVSLQIILDAFLQD</sequence>
<keyword evidence="1" id="KW-0175">Coiled coil</keyword>
<proteinExistence type="predicted"/>
<dbReference type="Proteomes" id="UP001152759">
    <property type="component" value="Chromosome 2"/>
</dbReference>
<evidence type="ECO:0000313" key="2">
    <source>
        <dbReference type="EMBL" id="CAH0384298.1"/>
    </source>
</evidence>
<reference evidence="2" key="1">
    <citation type="submission" date="2021-12" db="EMBL/GenBank/DDBJ databases">
        <authorList>
            <person name="King R."/>
        </authorList>
    </citation>
    <scope>NUCLEOTIDE SEQUENCE</scope>
</reference>
<accession>A0A9P0A5F7</accession>
<dbReference type="KEGG" id="btab:109036177"/>
<evidence type="ECO:0000313" key="3">
    <source>
        <dbReference type="Proteomes" id="UP001152759"/>
    </source>
</evidence>
<keyword evidence="3" id="KW-1185">Reference proteome</keyword>